<dbReference type="EMBL" id="CP069102">
    <property type="protein sequence ID" value="QSS50712.1"/>
    <property type="molecule type" value="Genomic_DNA"/>
</dbReference>
<sequence length="80" mass="9236">MWIFFSPLGSSSSQTLATSPLLNDRRVSVLEKNTMDTMILIIRQRCTAMFSFTNSPSPASFLTHSHHFPFRVWRVRAMDE</sequence>
<accession>A0A8A1LFF6</accession>
<organism evidence="1 2">
    <name type="scientific">Ajellomyces capsulatus (strain H88)</name>
    <name type="common">Darling's disease fungus</name>
    <name type="synonym">Histoplasma capsulatum</name>
    <dbReference type="NCBI Taxonomy" id="544711"/>
    <lineage>
        <taxon>Eukaryota</taxon>
        <taxon>Fungi</taxon>
        <taxon>Dikarya</taxon>
        <taxon>Ascomycota</taxon>
        <taxon>Pezizomycotina</taxon>
        <taxon>Eurotiomycetes</taxon>
        <taxon>Eurotiomycetidae</taxon>
        <taxon>Onygenales</taxon>
        <taxon>Ajellomycetaceae</taxon>
        <taxon>Histoplasma</taxon>
    </lineage>
</organism>
<dbReference type="VEuPathDB" id="FungiDB:I7I53_11505"/>
<evidence type="ECO:0000313" key="2">
    <source>
        <dbReference type="Proteomes" id="UP000663419"/>
    </source>
</evidence>
<proteinExistence type="predicted"/>
<dbReference type="Proteomes" id="UP000663419">
    <property type="component" value="Chromosome 1"/>
</dbReference>
<reference evidence="1" key="1">
    <citation type="submission" date="2021-01" db="EMBL/GenBank/DDBJ databases">
        <title>Chromosome-level genome assembly of a human fungal pathogen reveals clustering of transcriptionally co-regulated genes.</title>
        <authorList>
            <person name="Voorhies M."/>
            <person name="Cohen S."/>
            <person name="Shea T.P."/>
            <person name="Petrus S."/>
            <person name="Munoz J.F."/>
            <person name="Poplawski S."/>
            <person name="Goldman W.E."/>
            <person name="Michael T."/>
            <person name="Cuomo C.A."/>
            <person name="Sil A."/>
            <person name="Beyhan S."/>
        </authorList>
    </citation>
    <scope>NUCLEOTIDE SEQUENCE</scope>
    <source>
        <strain evidence="1">H88</strain>
    </source>
</reference>
<evidence type="ECO:0000313" key="1">
    <source>
        <dbReference type="EMBL" id="QSS50712.1"/>
    </source>
</evidence>
<gene>
    <name evidence="1" type="ORF">I7I53_11505</name>
</gene>
<dbReference type="AlphaFoldDB" id="A0A8A1LFF6"/>
<name>A0A8A1LFF6_AJEC8</name>
<protein>
    <submittedName>
        <fullName evidence="1">Uncharacterized protein</fullName>
    </submittedName>
</protein>